<keyword evidence="11" id="KW-1185">Reference proteome</keyword>
<comment type="subcellular location">
    <subcellularLocation>
        <location evidence="1">Nucleus</location>
        <location evidence="1">Nucleolus</location>
    </subcellularLocation>
</comment>
<dbReference type="Pfam" id="PF04900">
    <property type="entry name" value="Fcf1"/>
    <property type="match status" value="1"/>
</dbReference>
<evidence type="ECO:0000256" key="6">
    <source>
        <dbReference type="ARBA" id="ARBA00038503"/>
    </source>
</evidence>
<evidence type="ECO:0000256" key="2">
    <source>
        <dbReference type="ARBA" id="ARBA00022517"/>
    </source>
</evidence>
<dbReference type="InterPro" id="IPR006984">
    <property type="entry name" value="Fcf1/UTP23"/>
</dbReference>
<comment type="function">
    <text evidence="5">Involved in rRNA-processing and ribosome biogenesis.</text>
</comment>
<evidence type="ECO:0000256" key="7">
    <source>
        <dbReference type="ARBA" id="ARBA00076388"/>
    </source>
</evidence>
<evidence type="ECO:0000256" key="4">
    <source>
        <dbReference type="ARBA" id="ARBA00023242"/>
    </source>
</evidence>
<name>A0A4Y9YX05_9AGAM</name>
<dbReference type="CDD" id="cd09865">
    <property type="entry name" value="PIN_ScUtp23p-like"/>
    <property type="match status" value="1"/>
</dbReference>
<feature type="region of interest" description="Disordered" evidence="8">
    <location>
        <begin position="165"/>
        <end position="287"/>
    </location>
</feature>
<gene>
    <name evidence="10" type="ORF">EVG20_g4900</name>
</gene>
<comment type="similarity">
    <text evidence="6">Belongs to the UTP23/FCF1 family. UTP23 subfamily.</text>
</comment>
<feature type="compositionally biased region" description="Basic residues" evidence="8">
    <location>
        <begin position="265"/>
        <end position="274"/>
    </location>
</feature>
<evidence type="ECO:0000256" key="5">
    <source>
        <dbReference type="ARBA" id="ARBA00037300"/>
    </source>
</evidence>
<protein>
    <recommendedName>
        <fullName evidence="7">U three protein 23</fullName>
    </recommendedName>
</protein>
<dbReference type="GO" id="GO:0032040">
    <property type="term" value="C:small-subunit processome"/>
    <property type="evidence" value="ECO:0007669"/>
    <property type="project" value="InterPro"/>
</dbReference>
<keyword evidence="4" id="KW-0539">Nucleus</keyword>
<dbReference type="AlphaFoldDB" id="A0A4Y9YX05"/>
<dbReference type="GO" id="GO:0006364">
    <property type="term" value="P:rRNA processing"/>
    <property type="evidence" value="ECO:0007669"/>
    <property type="project" value="UniProtKB-KW"/>
</dbReference>
<dbReference type="STRING" id="205917.A0A4Y9YX05"/>
<dbReference type="InterPro" id="IPR029060">
    <property type="entry name" value="PIN-like_dom_sf"/>
</dbReference>
<sequence>MRQKRAKAYRKLMALYSMSFGFRQPYQVLIDSEMCKMAISQNIDFVKQLGIVLQGMVKPMITQCCIHELYLQGKAQQPAVDLAKMFERRKCNHKEAIAGDDCVSSVIGDTNKHRYVVATQSQPLRVKLRSIPGVPILHVNRSVMILEPPSDTTLRAKALVESEALNPSTSEAAKLKAAAPAPPEPPKKRKGPKGPNPLSVKKKKKVADQQPATKSKDKDKGKAKATPKVIQSPAETNAVVGEKRKRGNDDEPVDGGREEKDAHSGRKRRRKRKGTTAAEPSDPPSIS</sequence>
<feature type="compositionally biased region" description="Basic and acidic residues" evidence="8">
    <location>
        <begin position="254"/>
        <end position="264"/>
    </location>
</feature>
<accession>A0A4Y9YX05</accession>
<dbReference type="PANTHER" id="PTHR12416">
    <property type="entry name" value="RRNA-PROCESSING PROTEIN UTP23 HOMOLOG"/>
    <property type="match status" value="1"/>
</dbReference>
<proteinExistence type="inferred from homology"/>
<dbReference type="OrthoDB" id="25675at2759"/>
<dbReference type="SUPFAM" id="SSF88723">
    <property type="entry name" value="PIN domain-like"/>
    <property type="match status" value="1"/>
</dbReference>
<evidence type="ECO:0000313" key="11">
    <source>
        <dbReference type="Proteomes" id="UP000298327"/>
    </source>
</evidence>
<dbReference type="Pfam" id="PF24779">
    <property type="entry name" value="UTP23_sensor"/>
    <property type="match status" value="1"/>
</dbReference>
<dbReference type="FunFam" id="3.40.50.1010:FF:000006">
    <property type="entry name" value="rRNA-processing protein UTP23 homolog"/>
    <property type="match status" value="1"/>
</dbReference>
<evidence type="ECO:0000313" key="10">
    <source>
        <dbReference type="EMBL" id="TFY66193.1"/>
    </source>
</evidence>
<evidence type="ECO:0000256" key="3">
    <source>
        <dbReference type="ARBA" id="ARBA00022552"/>
    </source>
</evidence>
<dbReference type="InterPro" id="IPR057776">
    <property type="entry name" value="UTP23_sensor"/>
</dbReference>
<dbReference type="Proteomes" id="UP000298327">
    <property type="component" value="Unassembled WGS sequence"/>
</dbReference>
<evidence type="ECO:0000259" key="9">
    <source>
        <dbReference type="Pfam" id="PF24779"/>
    </source>
</evidence>
<dbReference type="Gene3D" id="3.40.50.1010">
    <property type="entry name" value="5'-nuclease"/>
    <property type="match status" value="1"/>
</dbReference>
<dbReference type="EMBL" id="SEOQ01000270">
    <property type="protein sequence ID" value="TFY66193.1"/>
    <property type="molecule type" value="Genomic_DNA"/>
</dbReference>
<organism evidence="10 11">
    <name type="scientific">Dentipellis fragilis</name>
    <dbReference type="NCBI Taxonomy" id="205917"/>
    <lineage>
        <taxon>Eukaryota</taxon>
        <taxon>Fungi</taxon>
        <taxon>Dikarya</taxon>
        <taxon>Basidiomycota</taxon>
        <taxon>Agaricomycotina</taxon>
        <taxon>Agaricomycetes</taxon>
        <taxon>Russulales</taxon>
        <taxon>Hericiaceae</taxon>
        <taxon>Dentipellis</taxon>
    </lineage>
</organism>
<feature type="domain" description="UTP23 sensor motif region" evidence="9">
    <location>
        <begin position="186"/>
        <end position="205"/>
    </location>
</feature>
<comment type="caution">
    <text evidence="10">The sequence shown here is derived from an EMBL/GenBank/DDBJ whole genome shotgun (WGS) entry which is preliminary data.</text>
</comment>
<evidence type="ECO:0000256" key="1">
    <source>
        <dbReference type="ARBA" id="ARBA00004604"/>
    </source>
</evidence>
<keyword evidence="3" id="KW-0698">rRNA processing</keyword>
<keyword evidence="2" id="KW-0690">Ribosome biogenesis</keyword>
<evidence type="ECO:0000256" key="8">
    <source>
        <dbReference type="SAM" id="MobiDB-lite"/>
    </source>
</evidence>
<reference evidence="10 11" key="1">
    <citation type="submission" date="2019-02" db="EMBL/GenBank/DDBJ databases">
        <title>Genome sequencing of the rare red list fungi Dentipellis fragilis.</title>
        <authorList>
            <person name="Buettner E."/>
            <person name="Kellner H."/>
        </authorList>
    </citation>
    <scope>NUCLEOTIDE SEQUENCE [LARGE SCALE GENOMIC DNA]</scope>
    <source>
        <strain evidence="10 11">DSM 105465</strain>
    </source>
</reference>